<evidence type="ECO:0000313" key="1">
    <source>
        <dbReference type="EMBL" id="KAK3689935.1"/>
    </source>
</evidence>
<evidence type="ECO:0000313" key="2">
    <source>
        <dbReference type="Proteomes" id="UP001270362"/>
    </source>
</evidence>
<proteinExistence type="predicted"/>
<sequence>MTDNVIAGLVFPGPGLVANRLRHPVHKIWTTSKLPNNEDFMLETYVGLLDLIAAVVKLYPDTLISCFEEFREGRTSILRYLRVWLQFVDGGLDICSAGAYMAGASTGKTKKDTSLKVEALMIGVRAAQLLIKNFMKVVDGWIEEEEKERKKGG</sequence>
<dbReference type="EMBL" id="JAULSO010000002">
    <property type="protein sequence ID" value="KAK3689935.1"/>
    <property type="molecule type" value="Genomic_DNA"/>
</dbReference>
<accession>A0AAE0XC81</accession>
<keyword evidence="2" id="KW-1185">Reference proteome</keyword>
<gene>
    <name evidence="1" type="ORF">B0T22DRAFT_441373</name>
</gene>
<dbReference type="Proteomes" id="UP001270362">
    <property type="component" value="Unassembled WGS sequence"/>
</dbReference>
<name>A0AAE0XC81_9PEZI</name>
<protein>
    <submittedName>
        <fullName evidence="1">Uncharacterized protein</fullName>
    </submittedName>
</protein>
<comment type="caution">
    <text evidence="1">The sequence shown here is derived from an EMBL/GenBank/DDBJ whole genome shotgun (WGS) entry which is preliminary data.</text>
</comment>
<reference evidence="1" key="1">
    <citation type="journal article" date="2023" name="Mol. Phylogenet. Evol.">
        <title>Genome-scale phylogeny and comparative genomics of the fungal order Sordariales.</title>
        <authorList>
            <person name="Hensen N."/>
            <person name="Bonometti L."/>
            <person name="Westerberg I."/>
            <person name="Brannstrom I.O."/>
            <person name="Guillou S."/>
            <person name="Cros-Aarteil S."/>
            <person name="Calhoun S."/>
            <person name="Haridas S."/>
            <person name="Kuo A."/>
            <person name="Mondo S."/>
            <person name="Pangilinan J."/>
            <person name="Riley R."/>
            <person name="LaButti K."/>
            <person name="Andreopoulos B."/>
            <person name="Lipzen A."/>
            <person name="Chen C."/>
            <person name="Yan M."/>
            <person name="Daum C."/>
            <person name="Ng V."/>
            <person name="Clum A."/>
            <person name="Steindorff A."/>
            <person name="Ohm R.A."/>
            <person name="Martin F."/>
            <person name="Silar P."/>
            <person name="Natvig D.O."/>
            <person name="Lalanne C."/>
            <person name="Gautier V."/>
            <person name="Ament-Velasquez S.L."/>
            <person name="Kruys A."/>
            <person name="Hutchinson M.I."/>
            <person name="Powell A.J."/>
            <person name="Barry K."/>
            <person name="Miller A.N."/>
            <person name="Grigoriev I.V."/>
            <person name="Debuchy R."/>
            <person name="Gladieux P."/>
            <person name="Hiltunen Thoren M."/>
            <person name="Johannesson H."/>
        </authorList>
    </citation>
    <scope>NUCLEOTIDE SEQUENCE</scope>
    <source>
        <strain evidence="1">CBS 314.62</strain>
    </source>
</reference>
<dbReference type="AlphaFoldDB" id="A0AAE0XC81"/>
<organism evidence="1 2">
    <name type="scientific">Podospora appendiculata</name>
    <dbReference type="NCBI Taxonomy" id="314037"/>
    <lineage>
        <taxon>Eukaryota</taxon>
        <taxon>Fungi</taxon>
        <taxon>Dikarya</taxon>
        <taxon>Ascomycota</taxon>
        <taxon>Pezizomycotina</taxon>
        <taxon>Sordariomycetes</taxon>
        <taxon>Sordariomycetidae</taxon>
        <taxon>Sordariales</taxon>
        <taxon>Podosporaceae</taxon>
        <taxon>Podospora</taxon>
    </lineage>
</organism>
<reference evidence="1" key="2">
    <citation type="submission" date="2023-06" db="EMBL/GenBank/DDBJ databases">
        <authorList>
            <consortium name="Lawrence Berkeley National Laboratory"/>
            <person name="Haridas S."/>
            <person name="Hensen N."/>
            <person name="Bonometti L."/>
            <person name="Westerberg I."/>
            <person name="Brannstrom I.O."/>
            <person name="Guillou S."/>
            <person name="Cros-Aarteil S."/>
            <person name="Calhoun S."/>
            <person name="Kuo A."/>
            <person name="Mondo S."/>
            <person name="Pangilinan J."/>
            <person name="Riley R."/>
            <person name="Labutti K."/>
            <person name="Andreopoulos B."/>
            <person name="Lipzen A."/>
            <person name="Chen C."/>
            <person name="Yanf M."/>
            <person name="Daum C."/>
            <person name="Ng V."/>
            <person name="Clum A."/>
            <person name="Steindorff A."/>
            <person name="Ohm R."/>
            <person name="Martin F."/>
            <person name="Silar P."/>
            <person name="Natvig D."/>
            <person name="Lalanne C."/>
            <person name="Gautier V."/>
            <person name="Ament-Velasquez S.L."/>
            <person name="Kruys A."/>
            <person name="Hutchinson M.I."/>
            <person name="Powell A.J."/>
            <person name="Barry K."/>
            <person name="Miller A.N."/>
            <person name="Grigoriev I.V."/>
            <person name="Debuchy R."/>
            <person name="Gladieux P."/>
            <person name="Thoren M.H."/>
            <person name="Johannesson H."/>
        </authorList>
    </citation>
    <scope>NUCLEOTIDE SEQUENCE</scope>
    <source>
        <strain evidence="1">CBS 314.62</strain>
    </source>
</reference>